<organism evidence="10 11">
    <name type="scientific">Methylobacterium indicum</name>
    <dbReference type="NCBI Taxonomy" id="1775910"/>
    <lineage>
        <taxon>Bacteria</taxon>
        <taxon>Pseudomonadati</taxon>
        <taxon>Pseudomonadota</taxon>
        <taxon>Alphaproteobacteria</taxon>
        <taxon>Hyphomicrobiales</taxon>
        <taxon>Methylobacteriaceae</taxon>
        <taxon>Methylobacterium</taxon>
    </lineage>
</organism>
<comment type="caution">
    <text evidence="9">Lacks conserved residue(s) required for the propagation of feature annotation.</text>
</comment>
<keyword evidence="5 9" id="KW-0169">Cobalamin biosynthesis</keyword>
<evidence type="ECO:0000256" key="6">
    <source>
        <dbReference type="ARBA" id="ARBA00022692"/>
    </source>
</evidence>
<comment type="pathway">
    <text evidence="2 9">Cofactor biosynthesis; adenosylcobalamin biosynthesis.</text>
</comment>
<protein>
    <recommendedName>
        <fullName evidence="9">Cobalamin biosynthesis protein CobD</fullName>
    </recommendedName>
</protein>
<keyword evidence="8 9" id="KW-0472">Membrane</keyword>
<evidence type="ECO:0000256" key="4">
    <source>
        <dbReference type="ARBA" id="ARBA00022475"/>
    </source>
</evidence>
<evidence type="ECO:0000256" key="5">
    <source>
        <dbReference type="ARBA" id="ARBA00022573"/>
    </source>
</evidence>
<gene>
    <name evidence="9" type="primary">cobD</name>
    <name evidence="10" type="ORF">QR79_04270</name>
</gene>
<evidence type="ECO:0000256" key="8">
    <source>
        <dbReference type="ARBA" id="ARBA00023136"/>
    </source>
</evidence>
<keyword evidence="6 9" id="KW-0812">Transmembrane</keyword>
<evidence type="ECO:0000256" key="7">
    <source>
        <dbReference type="ARBA" id="ARBA00022989"/>
    </source>
</evidence>
<keyword evidence="4 9" id="KW-1003">Cell membrane</keyword>
<evidence type="ECO:0000256" key="1">
    <source>
        <dbReference type="ARBA" id="ARBA00004651"/>
    </source>
</evidence>
<proteinExistence type="inferred from homology"/>
<feature type="transmembrane region" description="Helical" evidence="9">
    <location>
        <begin position="312"/>
        <end position="329"/>
    </location>
</feature>
<dbReference type="PANTHER" id="PTHR34308:SF1">
    <property type="entry name" value="COBALAMIN BIOSYNTHESIS PROTEIN CBIB"/>
    <property type="match status" value="1"/>
</dbReference>
<evidence type="ECO:0000313" key="10">
    <source>
        <dbReference type="EMBL" id="KMO26107.1"/>
    </source>
</evidence>
<dbReference type="Pfam" id="PF03186">
    <property type="entry name" value="CobD_Cbib"/>
    <property type="match status" value="1"/>
</dbReference>
<dbReference type="NCBIfam" id="TIGR00380">
    <property type="entry name" value="cobal_cbiB"/>
    <property type="match status" value="1"/>
</dbReference>
<evidence type="ECO:0000313" key="11">
    <source>
        <dbReference type="Proteomes" id="UP000036471"/>
    </source>
</evidence>
<dbReference type="InterPro" id="IPR004485">
    <property type="entry name" value="Cobalamin_biosynth_CobD/CbiB"/>
</dbReference>
<dbReference type="HAMAP" id="MF_00024">
    <property type="entry name" value="CobD_CbiB"/>
    <property type="match status" value="1"/>
</dbReference>
<reference evidence="10 11" key="1">
    <citation type="submission" date="2014-11" db="EMBL/GenBank/DDBJ databases">
        <title>Comparative genomics of Methylobacterium species.</title>
        <authorList>
            <person name="Chaudhry V."/>
            <person name="Patil P.B."/>
        </authorList>
    </citation>
    <scope>NUCLEOTIDE SEQUENCE [LARGE SCALE GENOMIC DNA]</scope>
    <source>
        <strain evidence="10 11">SE3.6</strain>
    </source>
</reference>
<feature type="transmembrane region" description="Helical" evidence="9">
    <location>
        <begin position="90"/>
        <end position="108"/>
    </location>
</feature>
<evidence type="ECO:0000256" key="9">
    <source>
        <dbReference type="HAMAP-Rule" id="MF_00024"/>
    </source>
</evidence>
<evidence type="ECO:0000256" key="2">
    <source>
        <dbReference type="ARBA" id="ARBA00004953"/>
    </source>
</evidence>
<feature type="transmembrane region" description="Helical" evidence="9">
    <location>
        <begin position="64"/>
        <end position="84"/>
    </location>
</feature>
<keyword evidence="11" id="KW-1185">Reference proteome</keyword>
<dbReference type="RefSeq" id="WP_048430833.1">
    <property type="nucleotide sequence ID" value="NZ_JTHF01000294.1"/>
</dbReference>
<dbReference type="EMBL" id="JTHG01000033">
    <property type="protein sequence ID" value="KMO26107.1"/>
    <property type="molecule type" value="Genomic_DNA"/>
</dbReference>
<name>A0ABR5HIH9_9HYPH</name>
<accession>A0ABR5HIH9</accession>
<comment type="function">
    <text evidence="9">Converts cobyric acid to cobinamide by the addition of aminopropanol on the F carboxylic group.</text>
</comment>
<dbReference type="PANTHER" id="PTHR34308">
    <property type="entry name" value="COBALAMIN BIOSYNTHESIS PROTEIN CBIB"/>
    <property type="match status" value="1"/>
</dbReference>
<comment type="similarity">
    <text evidence="3 9">Belongs to the CobD/CbiB family.</text>
</comment>
<dbReference type="Proteomes" id="UP000036471">
    <property type="component" value="Unassembled WGS sequence"/>
</dbReference>
<keyword evidence="7 9" id="KW-1133">Transmembrane helix</keyword>
<sequence length="330" mass="33786">MTALTHPPDSLVLLVLALAIEAALGYPDRLYRLAGHPVTWIGGLIAALDRGLNREGESPRRRRAAGVLALLLVLAATGLAALALSLACGALGGAGLVLCALLAASLPAQRSLHDHVARVAADLRRDGLAGGRRAVAMIVGRNPETLDEAALCRAAIESLSENFSDGIVAPAVWLGAGGLPGGALYKAINTADSMIGHRTPRHEAFGWAAARLDDLVNLPASRLTAGLIVAAAALTRGASARGALAAVRRDAGRHRSPNAGWPEAAMAGALGLRLAGPRVYGATRVEDAWMGSGRAEATADDIARALVLYRRACLLLWGLAAGLAGIAALV</sequence>
<comment type="subcellular location">
    <subcellularLocation>
        <location evidence="1 9">Cell membrane</location>
        <topology evidence="1 9">Multi-pass membrane protein</topology>
    </subcellularLocation>
</comment>
<comment type="caution">
    <text evidence="10">The sequence shown here is derived from an EMBL/GenBank/DDBJ whole genome shotgun (WGS) entry which is preliminary data.</text>
</comment>
<evidence type="ECO:0000256" key="3">
    <source>
        <dbReference type="ARBA" id="ARBA00006263"/>
    </source>
</evidence>